<reference evidence="1 2" key="1">
    <citation type="journal article" date="2020" name="ISME J.">
        <title>Uncovering the hidden diversity of litter-decomposition mechanisms in mushroom-forming fungi.</title>
        <authorList>
            <person name="Floudas D."/>
            <person name="Bentzer J."/>
            <person name="Ahren D."/>
            <person name="Johansson T."/>
            <person name="Persson P."/>
            <person name="Tunlid A."/>
        </authorList>
    </citation>
    <scope>NUCLEOTIDE SEQUENCE [LARGE SCALE GENOMIC DNA]</scope>
    <source>
        <strain evidence="1 2">CBS 291.85</strain>
    </source>
</reference>
<dbReference type="Proteomes" id="UP000559256">
    <property type="component" value="Unassembled WGS sequence"/>
</dbReference>
<accession>A0A8H5LQR8</accession>
<protein>
    <recommendedName>
        <fullName evidence="3">F-box domain-containing protein</fullName>
    </recommendedName>
</protein>
<dbReference type="Gene3D" id="3.80.10.10">
    <property type="entry name" value="Ribonuclease Inhibitor"/>
    <property type="match status" value="1"/>
</dbReference>
<gene>
    <name evidence="1" type="ORF">D9758_006588</name>
</gene>
<dbReference type="InterPro" id="IPR032675">
    <property type="entry name" value="LRR_dom_sf"/>
</dbReference>
<organism evidence="1 2">
    <name type="scientific">Tetrapyrgos nigripes</name>
    <dbReference type="NCBI Taxonomy" id="182062"/>
    <lineage>
        <taxon>Eukaryota</taxon>
        <taxon>Fungi</taxon>
        <taxon>Dikarya</taxon>
        <taxon>Basidiomycota</taxon>
        <taxon>Agaricomycotina</taxon>
        <taxon>Agaricomycetes</taxon>
        <taxon>Agaricomycetidae</taxon>
        <taxon>Agaricales</taxon>
        <taxon>Marasmiineae</taxon>
        <taxon>Marasmiaceae</taxon>
        <taxon>Tetrapyrgos</taxon>
    </lineage>
</organism>
<dbReference type="SUPFAM" id="SSF52047">
    <property type="entry name" value="RNI-like"/>
    <property type="match status" value="1"/>
</dbReference>
<comment type="caution">
    <text evidence="1">The sequence shown here is derived from an EMBL/GenBank/DDBJ whole genome shotgun (WGS) entry which is preliminary data.</text>
</comment>
<evidence type="ECO:0000313" key="1">
    <source>
        <dbReference type="EMBL" id="KAF5365931.1"/>
    </source>
</evidence>
<evidence type="ECO:0008006" key="3">
    <source>
        <dbReference type="Google" id="ProtNLM"/>
    </source>
</evidence>
<name>A0A8H5LQR8_9AGAR</name>
<dbReference type="OrthoDB" id="2269034at2759"/>
<keyword evidence="2" id="KW-1185">Reference proteome</keyword>
<sequence length="480" mass="54493">MLPFQFSEISQYQRDAAKDMRDYSLEISQLRSRLMKNKDLLKKHIERLRSLSAPIRLLPVELLSHIFVVVCEDDPILFSAGVSDWKTWHLPFTLASVCSGWRQIAINTSQLWSNLGLEYGANGGLVAIARFEPPLRLCLARSKSYPLSVYLGDCNSHINPEMNPLLRLLIEQSSRWRTARIHDLVEETYPTLANGKSFPLLETLEIYGVDFDATVDLHLFNAAPRLHSLVINKLPSRQELESFTPRSQITSLEVSGSDSASIEALEGFPNLESVICAKVDHSLLPDNEEIRHQTLPHVHTVEIELGDFEAEQRSHTHNFLKLLIDNITLPSLTTLTIANMSSLPELEMFKGAWPHQSFSDLFQRSGPGCSLLALHLDDISLPDKDLVALLGLSPYLTELRVKELRRVEYNFTGYPFQFQDVISPLFLTSLHAYDHGSSPLVPSWRAWISPQTVIFSTTKYFGKWSCRDGFQRKSMHRLLG</sequence>
<dbReference type="EMBL" id="JAACJM010000025">
    <property type="protein sequence ID" value="KAF5365931.1"/>
    <property type="molecule type" value="Genomic_DNA"/>
</dbReference>
<proteinExistence type="predicted"/>
<evidence type="ECO:0000313" key="2">
    <source>
        <dbReference type="Proteomes" id="UP000559256"/>
    </source>
</evidence>
<dbReference type="AlphaFoldDB" id="A0A8H5LQR8"/>